<dbReference type="SMART" id="SM00282">
    <property type="entry name" value="LamG"/>
    <property type="match status" value="1"/>
</dbReference>
<dbReference type="Gene3D" id="2.60.120.230">
    <property type="match status" value="2"/>
</dbReference>
<feature type="chain" id="PRO_5017576625" evidence="3">
    <location>
        <begin position="24"/>
        <end position="1136"/>
    </location>
</feature>
<dbReference type="Proteomes" id="UP000257127">
    <property type="component" value="Unassembled WGS sequence"/>
</dbReference>
<dbReference type="RefSeq" id="WP_116880973.1">
    <property type="nucleotide sequence ID" value="NZ_QURB01000005.1"/>
</dbReference>
<dbReference type="SUPFAM" id="SSF49742">
    <property type="entry name" value="PHM/PNGase F"/>
    <property type="match status" value="1"/>
</dbReference>
<protein>
    <submittedName>
        <fullName evidence="5">T9SS C-terminal target domain-containing protein</fullName>
    </submittedName>
</protein>
<dbReference type="Pfam" id="PF09113">
    <property type="entry name" value="N-glycanase_C"/>
    <property type="match status" value="1"/>
</dbReference>
<dbReference type="CDD" id="cd00110">
    <property type="entry name" value="LamG"/>
    <property type="match status" value="1"/>
</dbReference>
<evidence type="ECO:0000313" key="5">
    <source>
        <dbReference type="EMBL" id="RFC54133.1"/>
    </source>
</evidence>
<dbReference type="GO" id="GO:0016715">
    <property type="term" value="F:oxidoreductase activity, acting on paired donors, with incorporation or reduction of molecular oxygen, reduced ascorbate as one donor, and incorporation of one atom of oxygen"/>
    <property type="evidence" value="ECO:0007669"/>
    <property type="project" value="InterPro"/>
</dbReference>
<dbReference type="PANTHER" id="PTHR39319:SF1">
    <property type="entry name" value="SI:DKEY-256H2.1"/>
    <property type="match status" value="1"/>
</dbReference>
<dbReference type="InterPro" id="IPR026444">
    <property type="entry name" value="Secre_tail"/>
</dbReference>
<dbReference type="InterPro" id="IPR008977">
    <property type="entry name" value="PHM/PNGase_F_dom_sf"/>
</dbReference>
<name>A0A3E1EXC8_9FLAO</name>
<reference evidence="5 6" key="1">
    <citation type="submission" date="2018-08" db="EMBL/GenBank/DDBJ databases">
        <title>The draft genome squence of Brumimicrobium sp. N62.</title>
        <authorList>
            <person name="Du Z.-J."/>
            <person name="Luo H.-R."/>
        </authorList>
    </citation>
    <scope>NUCLEOTIDE SEQUENCE [LARGE SCALE GENOMIC DNA]</scope>
    <source>
        <strain evidence="5 6">N62</strain>
    </source>
</reference>
<evidence type="ECO:0000259" key="4">
    <source>
        <dbReference type="PROSITE" id="PS50025"/>
    </source>
</evidence>
<dbReference type="InterPro" id="IPR053251">
    <property type="entry name" value="N-glycanase"/>
</dbReference>
<dbReference type="InterPro" id="IPR001791">
    <property type="entry name" value="Laminin_G"/>
</dbReference>
<dbReference type="SUPFAM" id="SSF49899">
    <property type="entry name" value="Concanavalin A-like lectins/glucanases"/>
    <property type="match status" value="1"/>
</dbReference>
<keyword evidence="6" id="KW-1185">Reference proteome</keyword>
<evidence type="ECO:0000256" key="2">
    <source>
        <dbReference type="ARBA" id="ARBA00023157"/>
    </source>
</evidence>
<dbReference type="InterPro" id="IPR013320">
    <property type="entry name" value="ConA-like_dom_sf"/>
</dbReference>
<evidence type="ECO:0000256" key="3">
    <source>
        <dbReference type="SAM" id="SignalP"/>
    </source>
</evidence>
<dbReference type="OrthoDB" id="6281169at2"/>
<accession>A0A3E1EXC8</accession>
<feature type="signal peptide" evidence="3">
    <location>
        <begin position="1"/>
        <end position="23"/>
    </location>
</feature>
<evidence type="ECO:0000313" key="6">
    <source>
        <dbReference type="Proteomes" id="UP000257127"/>
    </source>
</evidence>
<keyword evidence="2" id="KW-1015">Disulfide bond</keyword>
<dbReference type="GO" id="GO:0004553">
    <property type="term" value="F:hydrolase activity, hydrolyzing O-glycosyl compounds"/>
    <property type="evidence" value="ECO:0007669"/>
    <property type="project" value="UniProtKB-ARBA"/>
</dbReference>
<sequence length="1136" mass="126204">MKKRIVKRILALSLLVTSQFSFGQNPGDTTIVQGFNFNSTVRDTQIVFPDFNSNEVERIWMKYTMRCKDGLVSPGVPGQTNIGCGEWDYSCNTYITDSTRIDSIKAKIDEFIVYPQASSNNTYSTTGSYNLYENNHYDVQITSTTNETNADVTTSAGQTSSALSHTERGGRSFVLLTASQLTTAGLTVGDIDALSLYSNGSTNNLNHLVFKMKEVAFTDLDNVGLTDLTGGTEVFHGDWALSNGQNKIPFYQAFNWTGGNLLIEVISSSNNGTTAVSLDGTDVSATQALNNEENQYATLFPGNYIQADSYLGVGGSTNRTVEAWIKTTGTNGTILYWGTNAEGERFTVKVDTDGRPRLEVQNGSVRGNFLINDGEWHHLAITTEGISLTGTKMYVDGTLINNIDMNNVIVNTNLSAPVHISKGHNSKFFNGSIDDVRIWDVDLPQTTIQENMNTRVNSSHPNYTNLQLNYVFDSSTGIVEDQSGNNNDGQFINGAAFGNISSSNHMFDFKSNTVIPDITLHQADYVLSINNTQEYDSILKDHYTVAHNIIDPANGTYSSDIITTYFTYYPDSNTVYDINGNVTGNTLAQNLFTINNTIVDYYLRSPSQLEILSLVTPYGINLDLGDDGVAWYFDVTDFYPVLKNNRGLKMTRGGQWQEDIDIKFLFVHGTPTREVLDLRQIWNVDKRSYAVINSDQYYEPRTVELPSNTVEAKIKSAITGHGQEGEFIPRQHYLDINNGQEYKEWQVWMKCANNPIYPQGGTWIYDRAGWCPGMPTQVEELDVTNFITNDQIEVDYGITSTSGTSNYIVNHQIIAYGAKNFATDARIQMVKEPNDAISHLRTNPTCSQPVVTIQNSGSNTITSMTIEYSINGGTPESFDWTGSIDFLDEEEVVLPATVSFWSAANQNSSNRFTAEIVSVNGASDEYAHNNAYTSTFDVTDIVEPEFVLEVKTNSAASQNNYRIEDADGNIIMERTSLSNNTTYTDTLGLTIGCYRYIIEDSGENGIDFWANNEGTGYMRFTDLNGGIIKPMEGDFGTSYIYEFSVTEDLSTANQTKYTPSINISPIPSNNQIKIEMKGIEDGTYTIYNVQGKEIKNGSVQDLISNPTISINNWDNAVYFIHFNSKNTTTVKKFIKN</sequence>
<dbReference type="InterPro" id="IPR015197">
    <property type="entry name" value="PngaseF_C"/>
</dbReference>
<keyword evidence="1 3" id="KW-0732">Signal</keyword>
<evidence type="ECO:0000256" key="1">
    <source>
        <dbReference type="ARBA" id="ARBA00022729"/>
    </source>
</evidence>
<dbReference type="PROSITE" id="PS50025">
    <property type="entry name" value="LAM_G_DOMAIN"/>
    <property type="match status" value="1"/>
</dbReference>
<organism evidence="5 6">
    <name type="scientific">Brumimicrobium aurantiacum</name>
    <dbReference type="NCBI Taxonomy" id="1737063"/>
    <lineage>
        <taxon>Bacteria</taxon>
        <taxon>Pseudomonadati</taxon>
        <taxon>Bacteroidota</taxon>
        <taxon>Flavobacteriia</taxon>
        <taxon>Flavobacteriales</taxon>
        <taxon>Crocinitomicaceae</taxon>
        <taxon>Brumimicrobium</taxon>
    </lineage>
</organism>
<dbReference type="Pfam" id="PF18962">
    <property type="entry name" value="Por_Secre_tail"/>
    <property type="match status" value="1"/>
</dbReference>
<dbReference type="NCBIfam" id="TIGR04183">
    <property type="entry name" value="Por_Secre_tail"/>
    <property type="match status" value="1"/>
</dbReference>
<dbReference type="PANTHER" id="PTHR39319">
    <property type="entry name" value="SI:DKEY-256H2.1"/>
    <property type="match status" value="1"/>
</dbReference>
<dbReference type="Gene3D" id="2.60.120.200">
    <property type="match status" value="1"/>
</dbReference>
<dbReference type="AlphaFoldDB" id="A0A3E1EXC8"/>
<feature type="domain" description="Laminin G" evidence="4">
    <location>
        <begin position="286"/>
        <end position="464"/>
    </location>
</feature>
<proteinExistence type="predicted"/>
<dbReference type="EMBL" id="QURB01000005">
    <property type="protein sequence ID" value="RFC54133.1"/>
    <property type="molecule type" value="Genomic_DNA"/>
</dbReference>
<comment type="caution">
    <text evidence="5">The sequence shown here is derived from an EMBL/GenBank/DDBJ whole genome shotgun (WGS) entry which is preliminary data.</text>
</comment>
<dbReference type="GO" id="GO:0005975">
    <property type="term" value="P:carbohydrate metabolic process"/>
    <property type="evidence" value="ECO:0007669"/>
    <property type="project" value="UniProtKB-ARBA"/>
</dbReference>
<dbReference type="InterPro" id="IPR014784">
    <property type="entry name" value="Cu2_ascorb_mOase-like_C"/>
</dbReference>
<dbReference type="Pfam" id="PF13385">
    <property type="entry name" value="Laminin_G_3"/>
    <property type="match status" value="1"/>
</dbReference>
<gene>
    <name evidence="5" type="ORF">DXU93_09090</name>
</gene>